<feature type="compositionally biased region" description="Basic and acidic residues" evidence="1">
    <location>
        <begin position="38"/>
        <end position="63"/>
    </location>
</feature>
<name>F0WAY3_9STRA</name>
<evidence type="ECO:0000313" key="3">
    <source>
        <dbReference type="EMBL" id="CCA18422.1"/>
    </source>
</evidence>
<protein>
    <submittedName>
        <fullName evidence="2">Uncharacterized protein AlNc14C48G3844</fullName>
    </submittedName>
    <submittedName>
        <fullName evidence="3">Uncharacterized protein AlNc14C50G3946</fullName>
    </submittedName>
</protein>
<feature type="compositionally biased region" description="Polar residues" evidence="1">
    <location>
        <begin position="65"/>
        <end position="77"/>
    </location>
</feature>
<gene>
    <name evidence="2" type="primary">AlNc14C48G3844</name>
    <name evidence="3" type="synonym">AlNc14C50G3946</name>
    <name evidence="2" type="ORF">ALNC14_044480</name>
    <name evidence="3" type="ORF">ALNC14_045650</name>
</gene>
<accession>F0WAY3</accession>
<dbReference type="EMBL" id="FR824095">
    <property type="protein sequence ID" value="CCA18422.1"/>
    <property type="molecule type" value="Genomic_DNA"/>
</dbReference>
<evidence type="ECO:0000256" key="1">
    <source>
        <dbReference type="SAM" id="MobiDB-lite"/>
    </source>
</evidence>
<organism evidence="2">
    <name type="scientific">Albugo laibachii Nc14</name>
    <dbReference type="NCBI Taxonomy" id="890382"/>
    <lineage>
        <taxon>Eukaryota</taxon>
        <taxon>Sar</taxon>
        <taxon>Stramenopiles</taxon>
        <taxon>Oomycota</taxon>
        <taxon>Peronosporomycetes</taxon>
        <taxon>Albuginales</taxon>
        <taxon>Albuginaceae</taxon>
        <taxon>Albugo</taxon>
    </lineage>
</organism>
<sequence>MTVETRTGYRGKCLYKTGKCTNERALKTSGVAHNLCDEHRNRQNEHQRRLDAKNRLYRKEKQTKSSRQGTRNAPYIKSSNSDIVGFVKHGDQFTSSDSGSANNSNTVMSMNFPTIAQAKLTPTSSVSFDPTPPSAVFVPGRIQSEMNMTREFDGIVVPLPSLLKGQERINFRTRVYQRIMDYMTEEFIRLHQSKNGTYCPSTPIVDGSKGTTMEEDQTRVNIQCTNQNTDTESFLTIVQDNDIKRAQTAPFESTSLIDRVLQQSARSDSSLSRNEHEGCNDHSLPSLAALAYHMCSDKT</sequence>
<dbReference type="EMBL" id="FR824093">
    <property type="protein sequence ID" value="CCA18305.1"/>
    <property type="molecule type" value="Genomic_DNA"/>
</dbReference>
<dbReference type="AlphaFoldDB" id="F0WAY3"/>
<feature type="region of interest" description="Disordered" evidence="1">
    <location>
        <begin position="38"/>
        <end position="77"/>
    </location>
</feature>
<proteinExistence type="predicted"/>
<reference evidence="2" key="2">
    <citation type="submission" date="2011-02" db="EMBL/GenBank/DDBJ databases">
        <authorList>
            <person name="MacLean D."/>
        </authorList>
    </citation>
    <scope>NUCLEOTIDE SEQUENCE</scope>
</reference>
<dbReference type="HOGENOM" id="CLU_931953_0_0_1"/>
<evidence type="ECO:0000313" key="2">
    <source>
        <dbReference type="EMBL" id="CCA18305.1"/>
    </source>
</evidence>
<reference evidence="2" key="1">
    <citation type="journal article" date="2011" name="PLoS Biol.">
        <title>Gene gain and loss during evolution of obligate parasitism in the white rust pathogen of Arabidopsis thaliana.</title>
        <authorList>
            <person name="Kemen E."/>
            <person name="Gardiner A."/>
            <person name="Schultz-Larsen T."/>
            <person name="Kemen A.C."/>
            <person name="Balmuth A.L."/>
            <person name="Robert-Seilaniantz A."/>
            <person name="Bailey K."/>
            <person name="Holub E."/>
            <person name="Studholme D.J."/>
            <person name="Maclean D."/>
            <person name="Jones J.D."/>
        </authorList>
    </citation>
    <scope>NUCLEOTIDE SEQUENCE</scope>
</reference>